<dbReference type="InterPro" id="IPR003107">
    <property type="entry name" value="HAT"/>
</dbReference>
<comment type="subcellular location">
    <subcellularLocation>
        <location evidence="1">Nucleus</location>
    </subcellularLocation>
</comment>
<sequence>MVYNEVVAFERRNRDWRRVQYEDQVRNNPLDYKTWRAYITLEEDGAAAANKQRMRGLYGRAIANVPPTPDQDEKHYWRRYVDLWVRYGLYEEARGGGDAARQVYRRCLNLIPHHKFSFGKVWLLAATLELRQRNLKGARSILRTGIRKAPKFKIFNGAEAWECESVSGTGEFDRTRQLYERILDWSKRPRVWISYARFEAQENHSIQHARMVFSRAVEYSFIAGSKKGTSLFLEEWLNMEASFGDLGDVSLVNVTSAIKMNPKCKVDILYNVYETGKEE</sequence>
<dbReference type="GO" id="GO:0000245">
    <property type="term" value="P:spliceosomal complex assembly"/>
    <property type="evidence" value="ECO:0007669"/>
    <property type="project" value="TreeGrafter"/>
</dbReference>
<evidence type="ECO:0000313" key="7">
    <source>
        <dbReference type="EMBL" id="KAK9940071.1"/>
    </source>
</evidence>
<dbReference type="SMART" id="SM00386">
    <property type="entry name" value="HAT"/>
    <property type="match status" value="4"/>
</dbReference>
<keyword evidence="5" id="KW-0508">mRNA splicing</keyword>
<evidence type="ECO:0000256" key="5">
    <source>
        <dbReference type="ARBA" id="ARBA00023187"/>
    </source>
</evidence>
<protein>
    <recommendedName>
        <fullName evidence="9">Crooked neck protein</fullName>
    </recommendedName>
</protein>
<keyword evidence="6" id="KW-0539">Nucleus</keyword>
<dbReference type="InterPro" id="IPR011990">
    <property type="entry name" value="TPR-like_helical_dom_sf"/>
</dbReference>
<keyword evidence="3" id="KW-0507">mRNA processing</keyword>
<proteinExistence type="inferred from homology"/>
<gene>
    <name evidence="7" type="ORF">M0R45_016746</name>
</gene>
<keyword evidence="8" id="KW-1185">Reference proteome</keyword>
<name>A0AAW1XUF4_RUBAR</name>
<dbReference type="AlphaFoldDB" id="A0AAW1XUF4"/>
<comment type="caution">
    <text evidence="7">The sequence shown here is derived from an EMBL/GenBank/DDBJ whole genome shotgun (WGS) entry which is preliminary data.</text>
</comment>
<evidence type="ECO:0000256" key="4">
    <source>
        <dbReference type="ARBA" id="ARBA00022737"/>
    </source>
</evidence>
<dbReference type="GO" id="GO:0071011">
    <property type="term" value="C:precatalytic spliceosome"/>
    <property type="evidence" value="ECO:0007669"/>
    <property type="project" value="TreeGrafter"/>
</dbReference>
<dbReference type="GO" id="GO:0000974">
    <property type="term" value="C:Prp19 complex"/>
    <property type="evidence" value="ECO:0007669"/>
    <property type="project" value="TreeGrafter"/>
</dbReference>
<comment type="similarity">
    <text evidence="2">Belongs to the crooked-neck family.</text>
</comment>
<dbReference type="EMBL" id="JBEDUW010000003">
    <property type="protein sequence ID" value="KAK9940071.1"/>
    <property type="molecule type" value="Genomic_DNA"/>
</dbReference>
<evidence type="ECO:0000256" key="3">
    <source>
        <dbReference type="ARBA" id="ARBA00022664"/>
    </source>
</evidence>
<dbReference type="Gene3D" id="1.25.40.10">
    <property type="entry name" value="Tetratricopeptide repeat domain"/>
    <property type="match status" value="1"/>
</dbReference>
<dbReference type="PANTHER" id="PTHR11246:SF3">
    <property type="entry name" value="CROOKED NECK-LIKE PROTEIN 1"/>
    <property type="match status" value="1"/>
</dbReference>
<evidence type="ECO:0000256" key="2">
    <source>
        <dbReference type="ARBA" id="ARBA00008644"/>
    </source>
</evidence>
<accession>A0AAW1XUF4</accession>
<keyword evidence="4" id="KW-0677">Repeat</keyword>
<dbReference type="PANTHER" id="PTHR11246">
    <property type="entry name" value="PRE-MRNA SPLICING FACTOR"/>
    <property type="match status" value="1"/>
</dbReference>
<dbReference type="InterPro" id="IPR045075">
    <property type="entry name" value="Syf1-like"/>
</dbReference>
<dbReference type="SUPFAM" id="SSF48452">
    <property type="entry name" value="TPR-like"/>
    <property type="match status" value="1"/>
</dbReference>
<dbReference type="Proteomes" id="UP001457282">
    <property type="component" value="Unassembled WGS sequence"/>
</dbReference>
<evidence type="ECO:0000313" key="8">
    <source>
        <dbReference type="Proteomes" id="UP001457282"/>
    </source>
</evidence>
<organism evidence="7 8">
    <name type="scientific">Rubus argutus</name>
    <name type="common">Southern blackberry</name>
    <dbReference type="NCBI Taxonomy" id="59490"/>
    <lineage>
        <taxon>Eukaryota</taxon>
        <taxon>Viridiplantae</taxon>
        <taxon>Streptophyta</taxon>
        <taxon>Embryophyta</taxon>
        <taxon>Tracheophyta</taxon>
        <taxon>Spermatophyta</taxon>
        <taxon>Magnoliopsida</taxon>
        <taxon>eudicotyledons</taxon>
        <taxon>Gunneridae</taxon>
        <taxon>Pentapetalae</taxon>
        <taxon>rosids</taxon>
        <taxon>fabids</taxon>
        <taxon>Rosales</taxon>
        <taxon>Rosaceae</taxon>
        <taxon>Rosoideae</taxon>
        <taxon>Rosoideae incertae sedis</taxon>
        <taxon>Rubus</taxon>
    </lineage>
</organism>
<reference evidence="7 8" key="1">
    <citation type="journal article" date="2023" name="G3 (Bethesda)">
        <title>A chromosome-length genome assembly and annotation of blackberry (Rubus argutus, cv. 'Hillquist').</title>
        <authorList>
            <person name="Bruna T."/>
            <person name="Aryal R."/>
            <person name="Dudchenko O."/>
            <person name="Sargent D.J."/>
            <person name="Mead D."/>
            <person name="Buti M."/>
            <person name="Cavallini A."/>
            <person name="Hytonen T."/>
            <person name="Andres J."/>
            <person name="Pham M."/>
            <person name="Weisz D."/>
            <person name="Mascagni F."/>
            <person name="Usai G."/>
            <person name="Natali L."/>
            <person name="Bassil N."/>
            <person name="Fernandez G.E."/>
            <person name="Lomsadze A."/>
            <person name="Armour M."/>
            <person name="Olukolu B."/>
            <person name="Poorten T."/>
            <person name="Britton C."/>
            <person name="Davik J."/>
            <person name="Ashrafi H."/>
            <person name="Aiden E.L."/>
            <person name="Borodovsky M."/>
            <person name="Worthington M."/>
        </authorList>
    </citation>
    <scope>NUCLEOTIDE SEQUENCE [LARGE SCALE GENOMIC DNA]</scope>
    <source>
        <strain evidence="7">PI 553951</strain>
    </source>
</reference>
<evidence type="ECO:0008006" key="9">
    <source>
        <dbReference type="Google" id="ProtNLM"/>
    </source>
</evidence>
<dbReference type="GO" id="GO:0071014">
    <property type="term" value="C:post-mRNA release spliceosomal complex"/>
    <property type="evidence" value="ECO:0007669"/>
    <property type="project" value="TreeGrafter"/>
</dbReference>
<evidence type="ECO:0000256" key="1">
    <source>
        <dbReference type="ARBA" id="ARBA00004123"/>
    </source>
</evidence>
<dbReference type="GO" id="GO:0071007">
    <property type="term" value="C:U2-type catalytic step 2 spliceosome"/>
    <property type="evidence" value="ECO:0007669"/>
    <property type="project" value="TreeGrafter"/>
</dbReference>
<evidence type="ECO:0000256" key="6">
    <source>
        <dbReference type="ARBA" id="ARBA00023242"/>
    </source>
</evidence>